<reference evidence="1" key="6">
    <citation type="submission" date="2004-03" db="EMBL/GenBank/DDBJ databases">
        <authorList>
            <person name="Arakawa T."/>
            <person name="Carninci P."/>
            <person name="Fukuda S."/>
            <person name="Hashizume W."/>
            <person name="Hayashida K."/>
            <person name="Hori F."/>
            <person name="Iida J."/>
            <person name="Imamura K."/>
            <person name="Imotani K."/>
            <person name="Itoh M."/>
            <person name="Kanagawa S."/>
            <person name="Kawai J."/>
            <person name="Kojima M."/>
            <person name="Konno H."/>
            <person name="Murata M."/>
            <person name="Nakamura M."/>
            <person name="Ninomiya N."/>
            <person name="Nishiyori H."/>
            <person name="Nomura K."/>
            <person name="Ohno M."/>
            <person name="Sakazume N."/>
            <person name="Sano H."/>
            <person name="Sasaki D."/>
            <person name="Shibata K."/>
            <person name="Shiraki T."/>
            <person name="Tagami M."/>
            <person name="Tagami Y."/>
            <person name="Waki K."/>
            <person name="Watahiki A."/>
            <person name="Muramatsu M."/>
            <person name="Hayashizaki Y."/>
        </authorList>
    </citation>
    <scope>NUCLEOTIDE SEQUENCE</scope>
    <source>
        <strain evidence="1">C57BL/6J</strain>
        <tissue evidence="1">Testis</tissue>
    </source>
</reference>
<dbReference type="RNAct" id="Q3V0S1">
    <property type="molecule type" value="protein"/>
</dbReference>
<reference evidence="1" key="1">
    <citation type="journal article" date="1999" name="Methods Enzymol.">
        <title>High-efficiency full-length cDNA cloning.</title>
        <authorList>
            <person name="Carninci P."/>
            <person name="Hayashizaki Y."/>
        </authorList>
    </citation>
    <scope>NUCLEOTIDE SEQUENCE</scope>
    <source>
        <strain evidence="1">C57BL/6J</strain>
        <tissue evidence="1">Testis</tissue>
    </source>
</reference>
<dbReference type="MGI" id="MGI:3642867">
    <property type="gene designation" value="Gm10192"/>
</dbReference>
<reference evidence="1" key="8">
    <citation type="journal article" date="2005" name="Science">
        <title>Antisense Transcription in the Mammalian Transcriptome.</title>
        <authorList>
            <consortium name="RIKEN Genome Exploration Research Group and Genome Science Group (Genome Network Project Core Group) and the FANTOM Consortium"/>
        </authorList>
    </citation>
    <scope>NUCLEOTIDE SEQUENCE</scope>
    <source>
        <strain evidence="1">C57BL/6J</strain>
        <tissue evidence="1">Testis</tissue>
    </source>
</reference>
<proteinExistence type="evidence at transcript level"/>
<accession>Q3V0S1</accession>
<organism evidence="1">
    <name type="scientific">Mus musculus</name>
    <name type="common">Mouse</name>
    <dbReference type="NCBI Taxonomy" id="10090"/>
    <lineage>
        <taxon>Eukaryota</taxon>
        <taxon>Metazoa</taxon>
        <taxon>Chordata</taxon>
        <taxon>Craniata</taxon>
        <taxon>Vertebrata</taxon>
        <taxon>Euteleostomi</taxon>
        <taxon>Mammalia</taxon>
        <taxon>Eutheria</taxon>
        <taxon>Euarchontoglires</taxon>
        <taxon>Glires</taxon>
        <taxon>Rodentia</taxon>
        <taxon>Myomorpha</taxon>
        <taxon>Muroidea</taxon>
        <taxon>Muridae</taxon>
        <taxon>Murinae</taxon>
        <taxon>Mus</taxon>
        <taxon>Mus</taxon>
    </lineage>
</organism>
<gene>
    <name evidence="2" type="primary">Gm10192</name>
</gene>
<dbReference type="AGR" id="MGI:3642867"/>
<reference evidence="1" key="2">
    <citation type="journal article" date="2000" name="Genome Res.">
        <title>Normalization and subtraction of cap-trapper-selected cDNAs to prepare full-length cDNA libraries for rapid discovery of new genes.</title>
        <authorList>
            <person name="Carninci P."/>
            <person name="Shibata Y."/>
            <person name="Hayatsu N."/>
            <person name="Sugahara Y."/>
            <person name="Shibata K."/>
            <person name="Itoh M."/>
            <person name="Konno H."/>
            <person name="Okazaki Y."/>
            <person name="Muramatsu M."/>
            <person name="Hayashizaki Y."/>
        </authorList>
    </citation>
    <scope>NUCLEOTIDE SEQUENCE</scope>
    <source>
        <strain evidence="1">C57BL/6J</strain>
        <tissue evidence="1">Testis</tissue>
    </source>
</reference>
<reference evidence="1" key="7">
    <citation type="journal article" date="2005" name="Science">
        <title>The Transcriptional Landscape of the Mammalian Genome.</title>
        <authorList>
            <consortium name="The FANTOM Consortium"/>
            <consortium name="Riken Genome Exploration Research Group and Genome Science Group (Genome Network Project Core Group)"/>
        </authorList>
    </citation>
    <scope>NUCLEOTIDE SEQUENCE</scope>
    <source>
        <strain evidence="1">C57BL/6J</strain>
        <tissue evidence="1">Testis</tissue>
    </source>
</reference>
<protein>
    <submittedName>
        <fullName evidence="1">Uncharacterized protein</fullName>
    </submittedName>
</protein>
<reference evidence="1" key="4">
    <citation type="journal article" date="2001" name="Nature">
        <title>Functional annotation of a full-length mouse cDNA collection.</title>
        <authorList>
            <consortium name="The RIKEN Genome Exploration Research Group Phase II Team and the FANTOM Consortium"/>
        </authorList>
    </citation>
    <scope>NUCLEOTIDE SEQUENCE</scope>
    <source>
        <strain evidence="1">C57BL/6J</strain>
        <tissue evidence="1">Testis</tissue>
    </source>
</reference>
<dbReference type="AlphaFoldDB" id="Q3V0S1"/>
<dbReference type="HOGENOM" id="CLU_2203021_0_0_1"/>
<feature type="non-terminal residue" evidence="1">
    <location>
        <position position="1"/>
    </location>
</feature>
<sequence length="108" mass="11698">YCCSSCRVADPFSSLSTFSSSFFGAPVFHSIDDCEHTLLYLPDNGIASQKTATSGSCQQNLAGICSSVWSLSLCTLTVVLDLFMILESFAFMSNAALAHEHPFHFTTL</sequence>
<name>Q3V0S1_MOUSE</name>
<reference evidence="1" key="3">
    <citation type="journal article" date="2000" name="Genome Res.">
        <title>RIKEN integrated sequence analysis (RISA) system--384-format sequencing pipeline with 384 multicapillary sequencer.</title>
        <authorList>
            <person name="Shibata K."/>
            <person name="Itoh M."/>
            <person name="Aizawa K."/>
            <person name="Nagaoka S."/>
            <person name="Sasaki N."/>
            <person name="Carninci P."/>
            <person name="Konno H."/>
            <person name="Akiyama J."/>
            <person name="Nishi K."/>
            <person name="Kitsunai T."/>
            <person name="Tashiro H."/>
            <person name="Itoh M."/>
            <person name="Sumi N."/>
            <person name="Ishii Y."/>
            <person name="Nakamura S."/>
            <person name="Hazama M."/>
            <person name="Nishine T."/>
            <person name="Harada A."/>
            <person name="Yamamoto R."/>
            <person name="Matsumoto H."/>
            <person name="Sakaguchi S."/>
            <person name="Ikegami T."/>
            <person name="Kashiwagi K."/>
            <person name="Fujiwake S."/>
            <person name="Inoue K."/>
            <person name="Togawa Y."/>
            <person name="Izawa M."/>
            <person name="Ohara E."/>
            <person name="Watahiki M."/>
            <person name="Yoneda Y."/>
            <person name="Ishikawa T."/>
            <person name="Ozawa K."/>
            <person name="Tanaka T."/>
            <person name="Matsuura S."/>
            <person name="Kawai J."/>
            <person name="Okazaki Y."/>
            <person name="Muramatsu M."/>
            <person name="Inoue Y."/>
            <person name="Kira A."/>
            <person name="Hayashizaki Y."/>
        </authorList>
    </citation>
    <scope>NUCLEOTIDE SEQUENCE</scope>
    <source>
        <strain evidence="1">C57BL/6J</strain>
        <tissue evidence="1">Testis</tissue>
    </source>
</reference>
<dbReference type="EMBL" id="AK132939">
    <property type="protein sequence ID" value="BAE21432.1"/>
    <property type="molecule type" value="mRNA"/>
</dbReference>
<evidence type="ECO:0000313" key="2">
    <source>
        <dbReference type="MGI" id="MGI:3642867"/>
    </source>
</evidence>
<evidence type="ECO:0000313" key="1">
    <source>
        <dbReference type="EMBL" id="BAE21432.1"/>
    </source>
</evidence>
<reference evidence="1" key="5">
    <citation type="journal article" date="2002" name="Nature">
        <title>Analysis of the mouse transcriptome based on functional annotation of 60,770 full-length cDNAs.</title>
        <authorList>
            <consortium name="The FANTOM Consortium and the RIKEN Genome Exploration Research Group Phase I and II Team"/>
        </authorList>
    </citation>
    <scope>NUCLEOTIDE SEQUENCE</scope>
    <source>
        <strain evidence="1">C57BL/6J</strain>
        <tissue evidence="1">Testis</tissue>
    </source>
</reference>